<proteinExistence type="predicted"/>
<keyword evidence="1" id="KW-1133">Transmembrane helix</keyword>
<evidence type="ECO:0000313" key="3">
    <source>
        <dbReference type="Proteomes" id="UP000314960"/>
    </source>
</evidence>
<gene>
    <name evidence="2" type="ORF">BSQ49_00695</name>
</gene>
<feature type="transmembrane region" description="Helical" evidence="1">
    <location>
        <begin position="118"/>
        <end position="138"/>
    </location>
</feature>
<evidence type="ECO:0000313" key="2">
    <source>
        <dbReference type="EMBL" id="AUJ28858.1"/>
    </source>
</evidence>
<organism evidence="2 3">
    <name type="scientific">Liquorilactobacillus hordei</name>
    <dbReference type="NCBI Taxonomy" id="468911"/>
    <lineage>
        <taxon>Bacteria</taxon>
        <taxon>Bacillati</taxon>
        <taxon>Bacillota</taxon>
        <taxon>Bacilli</taxon>
        <taxon>Lactobacillales</taxon>
        <taxon>Lactobacillaceae</taxon>
        <taxon>Liquorilactobacillus</taxon>
    </lineage>
</organism>
<dbReference type="AlphaFoldDB" id="A0A3Q8CXT6"/>
<protein>
    <submittedName>
        <fullName evidence="2">Uncharacterized protein</fullName>
    </submittedName>
</protein>
<feature type="transmembrane region" description="Helical" evidence="1">
    <location>
        <begin position="91"/>
        <end position="112"/>
    </location>
</feature>
<dbReference type="EMBL" id="CP018176">
    <property type="protein sequence ID" value="AUJ28858.1"/>
    <property type="molecule type" value="Genomic_DNA"/>
</dbReference>
<keyword evidence="1" id="KW-0472">Membrane</keyword>
<evidence type="ECO:0000256" key="1">
    <source>
        <dbReference type="SAM" id="Phobius"/>
    </source>
</evidence>
<dbReference type="KEGG" id="lhw:BSQ49_00695"/>
<dbReference type="RefSeq" id="WP_141052577.1">
    <property type="nucleotide sequence ID" value="NZ_CP018176.1"/>
</dbReference>
<sequence length="172" mass="20138">MTNTQNFINYEYLEIFVENKFRDLYLDSYPHFGWYVTTVTAAKNHQSKIAISLKRNRVMTNKAELVRLQSKFEALVKQLNIIDNKNELIPTVYACLIGIIGTIFIGLAFLTYQYSNLFLSLIVSLPGFTGWITPYWFYKYFKKIITGKNTVVVNQIYDEIFKTCRRAQGLKQ</sequence>
<accession>A0A3Q8CXT6</accession>
<dbReference type="Proteomes" id="UP000314960">
    <property type="component" value="Chromosome"/>
</dbReference>
<keyword evidence="1" id="KW-0812">Transmembrane</keyword>
<name>A0A3Q8CXT6_9LACO</name>
<reference evidence="2 3" key="1">
    <citation type="submission" date="2016-11" db="EMBL/GenBank/DDBJ databases">
        <title>Interaction between Lactobacillus species and yeast in water kefir.</title>
        <authorList>
            <person name="Behr J."/>
            <person name="Xu D."/>
            <person name="Vogel R.F."/>
        </authorList>
    </citation>
    <scope>NUCLEOTIDE SEQUENCE [LARGE SCALE GENOMIC DNA]</scope>
    <source>
        <strain evidence="2 3">TMW 1.1822</strain>
    </source>
</reference>